<sequence length="97" mass="11016">MATYLSKETKNEIFETYAGSASNTGSVEGQVALLSFRIKNLSEHLKANHKDHATRRSLLKMVGHRKSLLKYLAKKDILKYRELIAKLGIRDTLGRNQ</sequence>
<name>H6L6L2_SAPGL</name>
<dbReference type="NCBIfam" id="TIGR00952">
    <property type="entry name" value="S15_bact"/>
    <property type="match status" value="1"/>
</dbReference>
<evidence type="ECO:0000256" key="5">
    <source>
        <dbReference type="RuleBase" id="RU003919"/>
    </source>
</evidence>
<dbReference type="Gene3D" id="1.10.287.10">
    <property type="entry name" value="S15/NS1, RNA-binding"/>
    <property type="match status" value="1"/>
</dbReference>
<dbReference type="FunFam" id="1.10.287.10:FF:000002">
    <property type="entry name" value="30S ribosomal protein S15"/>
    <property type="match status" value="1"/>
</dbReference>
<dbReference type="GO" id="GO:0022627">
    <property type="term" value="C:cytosolic small ribosomal subunit"/>
    <property type="evidence" value="ECO:0007669"/>
    <property type="project" value="TreeGrafter"/>
</dbReference>
<protein>
    <recommendedName>
        <fullName evidence="4">Small ribosomal subunit protein uS15</fullName>
    </recommendedName>
</protein>
<keyword evidence="4 6" id="KW-0699">rRNA-binding</keyword>
<evidence type="ECO:0000256" key="1">
    <source>
        <dbReference type="ARBA" id="ARBA00022980"/>
    </source>
</evidence>
<dbReference type="EMBL" id="CP002831">
    <property type="protein sequence ID" value="AFC25258.1"/>
    <property type="molecule type" value="Genomic_DNA"/>
</dbReference>
<dbReference type="HOGENOM" id="CLU_148518_0_1_10"/>
<gene>
    <name evidence="4 7" type="primary">rpsO</name>
    <name evidence="7" type="ordered locus">SGRA_2530</name>
</gene>
<reference evidence="7 8" key="1">
    <citation type="journal article" date="2012" name="Stand. Genomic Sci.">
        <title>Complete genome sequencing and analysis of Saprospira grandis str. Lewin, a predatory marine bacterium.</title>
        <authorList>
            <person name="Saw J.H."/>
            <person name="Yuryev A."/>
            <person name="Kanbe M."/>
            <person name="Hou S."/>
            <person name="Young A.G."/>
            <person name="Aizawa S."/>
            <person name="Alam M."/>
        </authorList>
    </citation>
    <scope>NUCLEOTIDE SEQUENCE [LARGE SCALE GENOMIC DNA]</scope>
    <source>
        <strain evidence="7 8">Lewin</strain>
    </source>
</reference>
<dbReference type="OrthoDB" id="9799262at2"/>
<dbReference type="SUPFAM" id="SSF47060">
    <property type="entry name" value="S15/NS1 RNA-binding domain"/>
    <property type="match status" value="1"/>
</dbReference>
<dbReference type="RefSeq" id="WP_002658042.1">
    <property type="nucleotide sequence ID" value="NC_016940.1"/>
</dbReference>
<dbReference type="CDD" id="cd00353">
    <property type="entry name" value="Ribosomal_S15p_S13e"/>
    <property type="match status" value="1"/>
</dbReference>
<dbReference type="PANTHER" id="PTHR23321:SF26">
    <property type="entry name" value="SMALL RIBOSOMAL SUBUNIT PROTEIN US15M"/>
    <property type="match status" value="1"/>
</dbReference>
<comment type="function">
    <text evidence="4 6">One of the primary rRNA binding proteins, it binds directly to 16S rRNA where it helps nucleate assembly of the platform of the 30S subunit by binding and bridging several RNA helices of the 16S rRNA.</text>
</comment>
<accession>H6L6L2</accession>
<comment type="function">
    <text evidence="4">Forms an intersubunit bridge (bridge B4) with the 23S rRNA of the 50S subunit in the ribosome.</text>
</comment>
<dbReference type="AlphaFoldDB" id="H6L6L2"/>
<dbReference type="GO" id="GO:0006412">
    <property type="term" value="P:translation"/>
    <property type="evidence" value="ECO:0007669"/>
    <property type="project" value="UniProtKB-UniRule"/>
</dbReference>
<dbReference type="SMART" id="SM01387">
    <property type="entry name" value="Ribosomal_S15"/>
    <property type="match status" value="1"/>
</dbReference>
<evidence type="ECO:0000256" key="2">
    <source>
        <dbReference type="ARBA" id="ARBA00023274"/>
    </source>
</evidence>
<evidence type="ECO:0000313" key="8">
    <source>
        <dbReference type="Proteomes" id="UP000007519"/>
    </source>
</evidence>
<dbReference type="KEGG" id="sgn:SGRA_2530"/>
<dbReference type="InterPro" id="IPR009068">
    <property type="entry name" value="uS15_NS1_RNA-bd_sf"/>
</dbReference>
<dbReference type="PROSITE" id="PS00362">
    <property type="entry name" value="RIBOSOMAL_S15"/>
    <property type="match status" value="1"/>
</dbReference>
<dbReference type="GO" id="GO:0003735">
    <property type="term" value="F:structural constituent of ribosome"/>
    <property type="evidence" value="ECO:0007669"/>
    <property type="project" value="InterPro"/>
</dbReference>
<keyword evidence="8" id="KW-1185">Reference proteome</keyword>
<dbReference type="Gene3D" id="6.10.250.3130">
    <property type="match status" value="1"/>
</dbReference>
<keyword evidence="4 6" id="KW-0694">RNA-binding</keyword>
<dbReference type="eggNOG" id="COG0184">
    <property type="taxonomic scope" value="Bacteria"/>
</dbReference>
<organism evidence="7 8">
    <name type="scientific">Saprospira grandis (strain Lewin)</name>
    <dbReference type="NCBI Taxonomy" id="984262"/>
    <lineage>
        <taxon>Bacteria</taxon>
        <taxon>Pseudomonadati</taxon>
        <taxon>Bacteroidota</taxon>
        <taxon>Saprospiria</taxon>
        <taxon>Saprospirales</taxon>
        <taxon>Saprospiraceae</taxon>
        <taxon>Saprospira</taxon>
    </lineage>
</organism>
<dbReference type="STRING" id="984262.SGRA_2530"/>
<dbReference type="InterPro" id="IPR000589">
    <property type="entry name" value="Ribosomal_uS15"/>
</dbReference>
<dbReference type="Pfam" id="PF00312">
    <property type="entry name" value="Ribosomal_S15"/>
    <property type="match status" value="1"/>
</dbReference>
<comment type="subunit">
    <text evidence="3 4">Part of the 30S ribosomal subunit. Forms a bridge to the 50S subunit in the 70S ribosome, contacting the 23S rRNA.</text>
</comment>
<proteinExistence type="inferred from homology"/>
<keyword evidence="2 4" id="KW-0687">Ribonucleoprotein</keyword>
<keyword evidence="1 4" id="KW-0689">Ribosomal protein</keyword>
<evidence type="ECO:0000313" key="7">
    <source>
        <dbReference type="EMBL" id="AFC25258.1"/>
    </source>
</evidence>
<evidence type="ECO:0000256" key="6">
    <source>
        <dbReference type="RuleBase" id="RU004524"/>
    </source>
</evidence>
<dbReference type="InterPro" id="IPR005290">
    <property type="entry name" value="Ribosomal_uS15_bac-type"/>
</dbReference>
<comment type="similarity">
    <text evidence="4 5">Belongs to the universal ribosomal protein uS15 family.</text>
</comment>
<evidence type="ECO:0000256" key="3">
    <source>
        <dbReference type="ARBA" id="ARBA00064542"/>
    </source>
</evidence>
<dbReference type="Proteomes" id="UP000007519">
    <property type="component" value="Chromosome"/>
</dbReference>
<dbReference type="HAMAP" id="MF_01343_B">
    <property type="entry name" value="Ribosomal_uS15_B"/>
    <property type="match status" value="1"/>
</dbReference>
<dbReference type="GO" id="GO:0019843">
    <property type="term" value="F:rRNA binding"/>
    <property type="evidence" value="ECO:0007669"/>
    <property type="project" value="UniProtKB-UniRule"/>
</dbReference>
<evidence type="ECO:0000256" key="4">
    <source>
        <dbReference type="HAMAP-Rule" id="MF_01343"/>
    </source>
</evidence>
<dbReference type="PANTHER" id="PTHR23321">
    <property type="entry name" value="RIBOSOMAL PROTEIN S15, BACTERIAL AND ORGANELLAR"/>
    <property type="match status" value="1"/>
</dbReference>